<feature type="binding site" evidence="4">
    <location>
        <begin position="183"/>
        <end position="184"/>
    </location>
    <ligand>
        <name>substrate</name>
    </ligand>
</feature>
<dbReference type="SUPFAM" id="SSF53254">
    <property type="entry name" value="Phosphoglycerate mutase-like"/>
    <property type="match status" value="1"/>
</dbReference>
<evidence type="ECO:0000313" key="6">
    <source>
        <dbReference type="EMBL" id="GGH76513.1"/>
    </source>
</evidence>
<sequence length="249" mass="28952">MYRVVMIRHGQSEWNQKNLFTGWTDVNLTENGIEEAKDAGRILRESDYGFDIAFASVLQRSIKTLHYALDELGLLWIPEEKSWKLNERHYGALQGLSKPETTEKYGEEQVHLWRRSLSVRPPMLEQDDKRLPKFDPRYADVPTERLPAGESLQDTIERVGEFWDEKIVPLVQDGHHILIAAHGNTIRALIKFMEDLEEHELLDLNIPTGVPLVYELDDDVKPIRRFYLGHPTHVEEKKRQAADPNHDPD</sequence>
<dbReference type="Gene3D" id="3.40.50.1240">
    <property type="entry name" value="Phosphoglycerate mutase-like"/>
    <property type="match status" value="1"/>
</dbReference>
<comment type="function">
    <text evidence="4 5">Catalyzes the interconversion of 2-phosphoglycerate and 3-phosphoglycerate.</text>
</comment>
<dbReference type="InterPro" id="IPR013078">
    <property type="entry name" value="His_Pase_superF_clade-1"/>
</dbReference>
<dbReference type="InterPro" id="IPR029033">
    <property type="entry name" value="His_PPase_superfam"/>
</dbReference>
<feature type="site" description="Transition state stabilizer" evidence="4">
    <location>
        <position position="182"/>
    </location>
</feature>
<comment type="catalytic activity">
    <reaction evidence="4 5">
        <text>(2R)-2-phosphoglycerate = (2R)-3-phosphoglycerate</text>
        <dbReference type="Rhea" id="RHEA:15901"/>
        <dbReference type="ChEBI" id="CHEBI:58272"/>
        <dbReference type="ChEBI" id="CHEBI:58289"/>
        <dbReference type="EC" id="5.4.2.11"/>
    </reaction>
</comment>
<comment type="similarity">
    <text evidence="1 4">Belongs to the phosphoglycerate mutase family. BPG-dependent PGAM subfamily.</text>
</comment>
<keyword evidence="2 4" id="KW-0324">Glycolysis</keyword>
<proteinExistence type="inferred from homology"/>
<evidence type="ECO:0000313" key="7">
    <source>
        <dbReference type="Proteomes" id="UP000605427"/>
    </source>
</evidence>
<dbReference type="RefSeq" id="WP_172242677.1">
    <property type="nucleotide sequence ID" value="NZ_BMDD01000002.1"/>
</dbReference>
<name>A0ABQ1ZTI1_9BACL</name>
<feature type="binding site" evidence="4">
    <location>
        <begin position="114"/>
        <end position="115"/>
    </location>
    <ligand>
        <name>substrate</name>
    </ligand>
</feature>
<gene>
    <name evidence="4 6" type="primary">gpmA</name>
    <name evidence="6" type="ORF">GCM10007362_18870</name>
</gene>
<accession>A0ABQ1ZTI1</accession>
<evidence type="ECO:0000256" key="4">
    <source>
        <dbReference type="HAMAP-Rule" id="MF_01039"/>
    </source>
</evidence>
<feature type="active site" description="Proton donor/acceptor" evidence="4">
    <location>
        <position position="87"/>
    </location>
</feature>
<dbReference type="EMBL" id="BMDD01000002">
    <property type="protein sequence ID" value="GGH76513.1"/>
    <property type="molecule type" value="Genomic_DNA"/>
</dbReference>
<keyword evidence="3 4" id="KW-0413">Isomerase</keyword>
<dbReference type="NCBIfam" id="NF010713">
    <property type="entry name" value="PRK14115.1"/>
    <property type="match status" value="1"/>
</dbReference>
<dbReference type="CDD" id="cd07067">
    <property type="entry name" value="HP_PGM_like"/>
    <property type="match status" value="1"/>
</dbReference>
<feature type="binding site" evidence="4">
    <location>
        <begin position="21"/>
        <end position="22"/>
    </location>
    <ligand>
        <name>substrate</name>
    </ligand>
</feature>
<dbReference type="PIRSF" id="PIRSF000709">
    <property type="entry name" value="6PFK_2-Ptase"/>
    <property type="match status" value="1"/>
</dbReference>
<dbReference type="PANTHER" id="PTHR11931">
    <property type="entry name" value="PHOSPHOGLYCERATE MUTASE"/>
    <property type="match status" value="1"/>
</dbReference>
<dbReference type="InterPro" id="IPR001345">
    <property type="entry name" value="PG/BPGM_mutase_AS"/>
</dbReference>
<reference evidence="7" key="1">
    <citation type="journal article" date="2019" name="Int. J. Syst. Evol. Microbiol.">
        <title>The Global Catalogue of Microorganisms (GCM) 10K type strain sequencing project: providing services to taxonomists for standard genome sequencing and annotation.</title>
        <authorList>
            <consortium name="The Broad Institute Genomics Platform"/>
            <consortium name="The Broad Institute Genome Sequencing Center for Infectious Disease"/>
            <person name="Wu L."/>
            <person name="Ma J."/>
        </authorList>
    </citation>
    <scope>NUCLEOTIDE SEQUENCE [LARGE SCALE GENOMIC DNA]</scope>
    <source>
        <strain evidence="7">CCM 8702</strain>
    </source>
</reference>
<evidence type="ECO:0000256" key="2">
    <source>
        <dbReference type="ARBA" id="ARBA00023152"/>
    </source>
</evidence>
<comment type="caution">
    <text evidence="6">The sequence shown here is derived from an EMBL/GenBank/DDBJ whole genome shotgun (WGS) entry which is preliminary data.</text>
</comment>
<organism evidence="6 7">
    <name type="scientific">Saccharibacillus endophyticus</name>
    <dbReference type="NCBI Taxonomy" id="2060666"/>
    <lineage>
        <taxon>Bacteria</taxon>
        <taxon>Bacillati</taxon>
        <taxon>Bacillota</taxon>
        <taxon>Bacilli</taxon>
        <taxon>Bacillales</taxon>
        <taxon>Paenibacillaceae</taxon>
        <taxon>Saccharibacillus</taxon>
    </lineage>
</organism>
<evidence type="ECO:0000256" key="1">
    <source>
        <dbReference type="ARBA" id="ARBA00006717"/>
    </source>
</evidence>
<dbReference type="SMART" id="SM00855">
    <property type="entry name" value="PGAM"/>
    <property type="match status" value="1"/>
</dbReference>
<feature type="active site" description="Tele-phosphohistidine intermediate" evidence="4">
    <location>
        <position position="9"/>
    </location>
</feature>
<comment type="pathway">
    <text evidence="4 5">Carbohydrate degradation; glycolysis; pyruvate from D-glyceraldehyde 3-phosphate: step 3/5.</text>
</comment>
<feature type="binding site" evidence="4">
    <location>
        <position position="98"/>
    </location>
    <ligand>
        <name>substrate</name>
    </ligand>
</feature>
<evidence type="ECO:0000256" key="5">
    <source>
        <dbReference type="RuleBase" id="RU004512"/>
    </source>
</evidence>
<dbReference type="EC" id="5.4.2.11" evidence="4 5"/>
<evidence type="ECO:0000256" key="3">
    <source>
        <dbReference type="ARBA" id="ARBA00023235"/>
    </source>
</evidence>
<dbReference type="Proteomes" id="UP000605427">
    <property type="component" value="Unassembled WGS sequence"/>
</dbReference>
<dbReference type="PROSITE" id="PS00175">
    <property type="entry name" value="PG_MUTASE"/>
    <property type="match status" value="1"/>
</dbReference>
<dbReference type="InterPro" id="IPR005952">
    <property type="entry name" value="Phosphogly_mut1"/>
</dbReference>
<feature type="binding site" evidence="4">
    <location>
        <begin position="8"/>
        <end position="15"/>
    </location>
    <ligand>
        <name>substrate</name>
    </ligand>
</feature>
<dbReference type="Pfam" id="PF00300">
    <property type="entry name" value="His_Phos_1"/>
    <property type="match status" value="2"/>
</dbReference>
<feature type="binding site" evidence="4">
    <location>
        <position position="60"/>
    </location>
    <ligand>
        <name>substrate</name>
    </ligand>
</feature>
<feature type="binding site" evidence="4">
    <location>
        <begin position="87"/>
        <end position="90"/>
    </location>
    <ligand>
        <name>substrate</name>
    </ligand>
</feature>
<protein>
    <recommendedName>
        <fullName evidence="4 5">2,3-bisphosphoglycerate-dependent phosphoglycerate mutase</fullName>
        <shortName evidence="4">BPG-dependent PGAM</shortName>
        <shortName evidence="4">PGAM</shortName>
        <shortName evidence="4">Phosphoglyceromutase</shortName>
        <shortName evidence="4">dPGM</shortName>
        <ecNumber evidence="4 5">5.4.2.11</ecNumber>
    </recommendedName>
</protein>
<keyword evidence="7" id="KW-1185">Reference proteome</keyword>
<dbReference type="NCBIfam" id="TIGR01258">
    <property type="entry name" value="pgm_1"/>
    <property type="match status" value="1"/>
</dbReference>
<dbReference type="HAMAP" id="MF_01039">
    <property type="entry name" value="PGAM_GpmA"/>
    <property type="match status" value="1"/>
</dbReference>
<keyword evidence="4" id="KW-0312">Gluconeogenesis</keyword>